<sequence>MTTKFDTDEQDELQVSDAPLYDDRRIENLRPSENPDNYSIAWGYFVTSIRRKKELEWYQNGGDPLSGDLPDRYRNVPRYRIESDDKVTPLHELELLDKGWVVASCDYGLLVQQVEHTFGLRFAGGTPGYRFQNEDTRIFTCKEGHHVVRGMDWNECRFLSRDGTEATRLLTNQRGWDEVIRDPGRVRRKEQRKHYPALEAQFRNSYAVSDESFESYRVSDELSDSDFSDDEADWV</sequence>
<feature type="region of interest" description="Disordered" evidence="1">
    <location>
        <begin position="216"/>
        <end position="235"/>
    </location>
</feature>
<dbReference type="EMBL" id="ML119677">
    <property type="protein sequence ID" value="RPA81667.1"/>
    <property type="molecule type" value="Genomic_DNA"/>
</dbReference>
<evidence type="ECO:0000256" key="1">
    <source>
        <dbReference type="SAM" id="MobiDB-lite"/>
    </source>
</evidence>
<feature type="compositionally biased region" description="Acidic residues" evidence="1">
    <location>
        <begin position="221"/>
        <end position="235"/>
    </location>
</feature>
<gene>
    <name evidence="2" type="ORF">BJ508DRAFT_376253</name>
</gene>
<proteinExistence type="predicted"/>
<dbReference type="Proteomes" id="UP000275078">
    <property type="component" value="Unassembled WGS sequence"/>
</dbReference>
<evidence type="ECO:0000313" key="3">
    <source>
        <dbReference type="Proteomes" id="UP000275078"/>
    </source>
</evidence>
<name>A0A3N4I858_ASCIM</name>
<dbReference type="AlphaFoldDB" id="A0A3N4I858"/>
<organism evidence="2 3">
    <name type="scientific">Ascobolus immersus RN42</name>
    <dbReference type="NCBI Taxonomy" id="1160509"/>
    <lineage>
        <taxon>Eukaryota</taxon>
        <taxon>Fungi</taxon>
        <taxon>Dikarya</taxon>
        <taxon>Ascomycota</taxon>
        <taxon>Pezizomycotina</taxon>
        <taxon>Pezizomycetes</taxon>
        <taxon>Pezizales</taxon>
        <taxon>Ascobolaceae</taxon>
        <taxon>Ascobolus</taxon>
    </lineage>
</organism>
<reference evidence="2 3" key="1">
    <citation type="journal article" date="2018" name="Nat. Ecol. Evol.">
        <title>Pezizomycetes genomes reveal the molecular basis of ectomycorrhizal truffle lifestyle.</title>
        <authorList>
            <person name="Murat C."/>
            <person name="Payen T."/>
            <person name="Noel B."/>
            <person name="Kuo A."/>
            <person name="Morin E."/>
            <person name="Chen J."/>
            <person name="Kohler A."/>
            <person name="Krizsan K."/>
            <person name="Balestrini R."/>
            <person name="Da Silva C."/>
            <person name="Montanini B."/>
            <person name="Hainaut M."/>
            <person name="Levati E."/>
            <person name="Barry K.W."/>
            <person name="Belfiori B."/>
            <person name="Cichocki N."/>
            <person name="Clum A."/>
            <person name="Dockter R.B."/>
            <person name="Fauchery L."/>
            <person name="Guy J."/>
            <person name="Iotti M."/>
            <person name="Le Tacon F."/>
            <person name="Lindquist E.A."/>
            <person name="Lipzen A."/>
            <person name="Malagnac F."/>
            <person name="Mello A."/>
            <person name="Molinier V."/>
            <person name="Miyauchi S."/>
            <person name="Poulain J."/>
            <person name="Riccioni C."/>
            <person name="Rubini A."/>
            <person name="Sitrit Y."/>
            <person name="Splivallo R."/>
            <person name="Traeger S."/>
            <person name="Wang M."/>
            <person name="Zifcakova L."/>
            <person name="Wipf D."/>
            <person name="Zambonelli A."/>
            <person name="Paolocci F."/>
            <person name="Nowrousian M."/>
            <person name="Ottonello S."/>
            <person name="Baldrian P."/>
            <person name="Spatafora J.W."/>
            <person name="Henrissat B."/>
            <person name="Nagy L.G."/>
            <person name="Aury J.M."/>
            <person name="Wincker P."/>
            <person name="Grigoriev I.V."/>
            <person name="Bonfante P."/>
            <person name="Martin F.M."/>
        </authorList>
    </citation>
    <scope>NUCLEOTIDE SEQUENCE [LARGE SCALE GENOMIC DNA]</scope>
    <source>
        <strain evidence="2 3">RN42</strain>
    </source>
</reference>
<keyword evidence="3" id="KW-1185">Reference proteome</keyword>
<evidence type="ECO:0000313" key="2">
    <source>
        <dbReference type="EMBL" id="RPA81667.1"/>
    </source>
</evidence>
<accession>A0A3N4I858</accession>
<protein>
    <submittedName>
        <fullName evidence="2">Uncharacterized protein</fullName>
    </submittedName>
</protein>